<feature type="domain" description="Glycoside hydrolase family 5" evidence="4">
    <location>
        <begin position="80"/>
        <end position="348"/>
    </location>
</feature>
<sequence length="769" mass="79922">MTVGLVARTLLALTLIGVISVYGGGAFAAGVSPSASPGIEAFPPMAGTSPPGGSGAAWATAAAMGRGVNFGNMLEGTQEGVWVPWGALPVRDEFIDVTAAAGFATVRLPVRWSNHAAAATPFTIDPAFFTRVESIIDKLLAKGLYVVLDMHHYHQLDGDPLDSGEFAVDNAVLDVRFLSLWQQIAGRFSGKSNRLLFDLYNEPHGRLNASKWNDLAARALNAVRRSNPTRIVVIGAADFDLSSLSVPNDANLIVTFHNYSPLSFTHQGAEWVSPMLPTGVSCCNSSQQAAALAPINQAKAWSDARHYPVFLGEFGAYHKADMASRVNWTRFVRDQSESRGIPWCYWELAWGFGVYDPDAHAWRAPLKDALLGSGQTQHIALVQQAANSGANITALTVTLPQVPQAGDVLVVANVSNNNQVDVSGGGVSSWNYIWSQVRENTVIVYGIVDSSPSAALTMRLIGAPSPGDLSSIVSEWSGLSGTLDGLDTATGPASPIATAAMATANGNDLLISVGGDTGGMLPGWWTAFSAAAQQPHAKIEAAYQVVSAAGRYANTWSDTGSTGWDAAIAALPGNGIALVQQAANSGAGLTALTVTLPQVPRAGDVLIVTNVSNNRQVSVSGGGVSSWNYIWSQARENTVIVYGTVGGSPSAALTMRLIGAPSPGDLSSIVSEWSGLSGTLDGSGTATGPASPIATAAVSTANANDLLISVGGDTGGMLPGWWTAFTAPAQPPHAKIEAAYQVVSAAGRYANTWSDTGSIGWEAVIGALR</sequence>
<name>A0A537K383_9BACT</name>
<keyword evidence="3" id="KW-0326">Glycosidase</keyword>
<dbReference type="GO" id="GO:0008422">
    <property type="term" value="F:beta-glucosidase activity"/>
    <property type="evidence" value="ECO:0007669"/>
    <property type="project" value="TreeGrafter"/>
</dbReference>
<dbReference type="Pfam" id="PF00150">
    <property type="entry name" value="Cellulase"/>
    <property type="match status" value="1"/>
</dbReference>
<dbReference type="PANTHER" id="PTHR31297:SF17">
    <property type="entry name" value="ENDOGLUCANASE"/>
    <property type="match status" value="1"/>
</dbReference>
<proteinExistence type="predicted"/>
<evidence type="ECO:0000313" key="5">
    <source>
        <dbReference type="EMBL" id="TMI90241.1"/>
    </source>
</evidence>
<dbReference type="InterPro" id="IPR050386">
    <property type="entry name" value="Glycosyl_hydrolase_5"/>
</dbReference>
<dbReference type="GO" id="GO:0005576">
    <property type="term" value="C:extracellular region"/>
    <property type="evidence" value="ECO:0007669"/>
    <property type="project" value="TreeGrafter"/>
</dbReference>
<accession>A0A537K383</accession>
<dbReference type="InterPro" id="IPR017853">
    <property type="entry name" value="GH"/>
</dbReference>
<dbReference type="InterPro" id="IPR001547">
    <property type="entry name" value="Glyco_hydro_5"/>
</dbReference>
<gene>
    <name evidence="5" type="ORF">E6H00_07400</name>
</gene>
<comment type="caution">
    <text evidence="5">The sequence shown here is derived from an EMBL/GenBank/DDBJ whole genome shotgun (WGS) entry which is preliminary data.</text>
</comment>
<dbReference type="Proteomes" id="UP000318509">
    <property type="component" value="Unassembled WGS sequence"/>
</dbReference>
<dbReference type="PANTHER" id="PTHR31297">
    <property type="entry name" value="GLUCAN ENDO-1,6-BETA-GLUCOSIDASE B"/>
    <property type="match status" value="1"/>
</dbReference>
<keyword evidence="2 5" id="KW-0378">Hydrolase</keyword>
<evidence type="ECO:0000256" key="3">
    <source>
        <dbReference type="ARBA" id="ARBA00023295"/>
    </source>
</evidence>
<dbReference type="Gene3D" id="3.20.20.80">
    <property type="entry name" value="Glycosidases"/>
    <property type="match status" value="1"/>
</dbReference>
<dbReference type="SUPFAM" id="SSF51445">
    <property type="entry name" value="(Trans)glycosidases"/>
    <property type="match status" value="1"/>
</dbReference>
<evidence type="ECO:0000313" key="6">
    <source>
        <dbReference type="Proteomes" id="UP000318509"/>
    </source>
</evidence>
<evidence type="ECO:0000259" key="4">
    <source>
        <dbReference type="Pfam" id="PF00150"/>
    </source>
</evidence>
<dbReference type="EMBL" id="VBAK01000114">
    <property type="protein sequence ID" value="TMI90241.1"/>
    <property type="molecule type" value="Genomic_DNA"/>
</dbReference>
<dbReference type="PROSITE" id="PS00659">
    <property type="entry name" value="GLYCOSYL_HYDROL_F5"/>
    <property type="match status" value="1"/>
</dbReference>
<evidence type="ECO:0000256" key="1">
    <source>
        <dbReference type="ARBA" id="ARBA00022729"/>
    </source>
</evidence>
<dbReference type="AlphaFoldDB" id="A0A537K383"/>
<evidence type="ECO:0000256" key="2">
    <source>
        <dbReference type="ARBA" id="ARBA00022801"/>
    </source>
</evidence>
<protein>
    <submittedName>
        <fullName evidence="5">Glycoside hydrolase family 5 protein</fullName>
    </submittedName>
</protein>
<keyword evidence="1" id="KW-0732">Signal</keyword>
<dbReference type="GO" id="GO:0009986">
    <property type="term" value="C:cell surface"/>
    <property type="evidence" value="ECO:0007669"/>
    <property type="project" value="TreeGrafter"/>
</dbReference>
<reference evidence="5 6" key="1">
    <citation type="journal article" date="2019" name="Nat. Microbiol.">
        <title>Mediterranean grassland soil C-N compound turnover is dependent on rainfall and depth, and is mediated by genomically divergent microorganisms.</title>
        <authorList>
            <person name="Diamond S."/>
            <person name="Andeer P.F."/>
            <person name="Li Z."/>
            <person name="Crits-Christoph A."/>
            <person name="Burstein D."/>
            <person name="Anantharaman K."/>
            <person name="Lane K.R."/>
            <person name="Thomas B.C."/>
            <person name="Pan C."/>
            <person name="Northen T.R."/>
            <person name="Banfield J.F."/>
        </authorList>
    </citation>
    <scope>NUCLEOTIDE SEQUENCE [LARGE SCALE GENOMIC DNA]</scope>
    <source>
        <strain evidence="5">NP_3</strain>
    </source>
</reference>
<dbReference type="GO" id="GO:0009251">
    <property type="term" value="P:glucan catabolic process"/>
    <property type="evidence" value="ECO:0007669"/>
    <property type="project" value="TreeGrafter"/>
</dbReference>
<dbReference type="InterPro" id="IPR018087">
    <property type="entry name" value="Glyco_hydro_5_CS"/>
</dbReference>
<organism evidence="5 6">
    <name type="scientific">Candidatus Segetimicrobium genomatis</name>
    <dbReference type="NCBI Taxonomy" id="2569760"/>
    <lineage>
        <taxon>Bacteria</taxon>
        <taxon>Bacillati</taxon>
        <taxon>Candidatus Sysuimicrobiota</taxon>
        <taxon>Candidatus Sysuimicrobiia</taxon>
        <taxon>Candidatus Sysuimicrobiales</taxon>
        <taxon>Candidatus Segetimicrobiaceae</taxon>
        <taxon>Candidatus Segetimicrobium</taxon>
    </lineage>
</organism>